<comment type="similarity">
    <text evidence="1">Belongs to the hemerythrin family.</text>
</comment>
<gene>
    <name evidence="5" type="ORF">HHT355_0957</name>
</gene>
<dbReference type="RefSeq" id="WP_330403365.1">
    <property type="nucleotide sequence ID" value="NZ_CVTD020000011.1"/>
</dbReference>
<dbReference type="CDD" id="cd12107">
    <property type="entry name" value="Hemerythrin"/>
    <property type="match status" value="1"/>
</dbReference>
<reference evidence="5 6" key="1">
    <citation type="submission" date="2015-06" db="EMBL/GenBank/DDBJ databases">
        <authorList>
            <person name="Wibberg Daniel"/>
        </authorList>
    </citation>
    <scope>NUCLEOTIDE SEQUENCE [LARGE SCALE GENOMIC DNA]</scope>
    <source>
        <strain evidence="5 6">T3/55T</strain>
    </source>
</reference>
<protein>
    <recommendedName>
        <fullName evidence="4">Hemerythrin-like domain-containing protein</fullName>
    </recommendedName>
</protein>
<feature type="domain" description="Hemerythrin-like" evidence="4">
    <location>
        <begin position="12"/>
        <end position="129"/>
    </location>
</feature>
<dbReference type="InterPro" id="IPR016131">
    <property type="entry name" value="Haemerythrin_Fe_BS"/>
</dbReference>
<evidence type="ECO:0000313" key="5">
    <source>
        <dbReference type="EMBL" id="CRZ34160.1"/>
    </source>
</evidence>
<evidence type="ECO:0000259" key="4">
    <source>
        <dbReference type="Pfam" id="PF01814"/>
    </source>
</evidence>
<evidence type="ECO:0000313" key="6">
    <source>
        <dbReference type="Proteomes" id="UP000236497"/>
    </source>
</evidence>
<keyword evidence="2" id="KW-0479">Metal-binding</keyword>
<accession>A0A0H5SGK2</accession>
<evidence type="ECO:0000256" key="2">
    <source>
        <dbReference type="ARBA" id="ARBA00022723"/>
    </source>
</evidence>
<dbReference type="InterPro" id="IPR050669">
    <property type="entry name" value="Hemerythrin"/>
</dbReference>
<evidence type="ECO:0000256" key="1">
    <source>
        <dbReference type="ARBA" id="ARBA00010587"/>
    </source>
</evidence>
<dbReference type="Gene3D" id="1.20.120.50">
    <property type="entry name" value="Hemerythrin-like"/>
    <property type="match status" value="1"/>
</dbReference>
<dbReference type="PANTHER" id="PTHR37164">
    <property type="entry name" value="BACTERIOHEMERYTHRIN"/>
    <property type="match status" value="1"/>
</dbReference>
<dbReference type="EMBL" id="CVTD020000011">
    <property type="protein sequence ID" value="CRZ34160.1"/>
    <property type="molecule type" value="Genomic_DNA"/>
</dbReference>
<dbReference type="NCBIfam" id="TIGR02481">
    <property type="entry name" value="hemeryth_dom"/>
    <property type="match status" value="1"/>
</dbReference>
<organism evidence="5 6">
    <name type="scientific">Herbinix hemicellulosilytica</name>
    <dbReference type="NCBI Taxonomy" id="1564487"/>
    <lineage>
        <taxon>Bacteria</taxon>
        <taxon>Bacillati</taxon>
        <taxon>Bacillota</taxon>
        <taxon>Clostridia</taxon>
        <taxon>Lachnospirales</taxon>
        <taxon>Lachnospiraceae</taxon>
        <taxon>Herbinix</taxon>
    </lineage>
</organism>
<sequence length="133" mass="16179">MAMYEMKPEYYTGIEFIDNEHKKLFEIANNVYELLMNEFIPDKYDYILDVVNELKDYAKTHFQHEEDYMSSIKYRKFLSHKVEHDGFIEKINEYDPDVIDENQKEILLELLDFLTSWLVDHILMQDKLIAEQK</sequence>
<dbReference type="InterPro" id="IPR012312">
    <property type="entry name" value="Hemerythrin-like"/>
</dbReference>
<dbReference type="PROSITE" id="PS00550">
    <property type="entry name" value="HEMERYTHRINS"/>
    <property type="match status" value="1"/>
</dbReference>
<dbReference type="InterPro" id="IPR035938">
    <property type="entry name" value="Hemerythrin-like_sf"/>
</dbReference>
<dbReference type="AlphaFoldDB" id="A0A0H5SGK2"/>
<name>A0A0H5SGK2_HERHM</name>
<dbReference type="PANTHER" id="PTHR37164:SF1">
    <property type="entry name" value="BACTERIOHEMERYTHRIN"/>
    <property type="match status" value="1"/>
</dbReference>
<evidence type="ECO:0000256" key="3">
    <source>
        <dbReference type="ARBA" id="ARBA00023004"/>
    </source>
</evidence>
<dbReference type="Pfam" id="PF01814">
    <property type="entry name" value="Hemerythrin"/>
    <property type="match status" value="1"/>
</dbReference>
<keyword evidence="6" id="KW-1185">Reference proteome</keyword>
<dbReference type="SUPFAM" id="SSF47188">
    <property type="entry name" value="Hemerythrin-like"/>
    <property type="match status" value="1"/>
</dbReference>
<dbReference type="NCBIfam" id="NF033749">
    <property type="entry name" value="bact_hemeryth"/>
    <property type="match status" value="1"/>
</dbReference>
<dbReference type="InterPro" id="IPR012827">
    <property type="entry name" value="Hemerythrin_metal-bd"/>
</dbReference>
<keyword evidence="3" id="KW-0408">Iron</keyword>
<dbReference type="GO" id="GO:0046872">
    <property type="term" value="F:metal ion binding"/>
    <property type="evidence" value="ECO:0007669"/>
    <property type="project" value="UniProtKB-KW"/>
</dbReference>
<proteinExistence type="inferred from homology"/>
<dbReference type="Proteomes" id="UP000236497">
    <property type="component" value="Unassembled WGS sequence"/>
</dbReference>